<comment type="caution">
    <text evidence="6">The sequence shown here is derived from an EMBL/GenBank/DDBJ whole genome shotgun (WGS) entry which is preliminary data.</text>
</comment>
<evidence type="ECO:0000256" key="2">
    <source>
        <dbReference type="ARBA" id="ARBA00022840"/>
    </source>
</evidence>
<dbReference type="GO" id="GO:0003677">
    <property type="term" value="F:DNA binding"/>
    <property type="evidence" value="ECO:0007669"/>
    <property type="project" value="InterPro"/>
</dbReference>
<dbReference type="SMART" id="SM00382">
    <property type="entry name" value="AAA"/>
    <property type="match status" value="3"/>
</dbReference>
<feature type="binding site" evidence="3">
    <location>
        <begin position="662"/>
        <end position="669"/>
    </location>
    <ligand>
        <name>ATP</name>
        <dbReference type="ChEBI" id="CHEBI:30616"/>
    </ligand>
</feature>
<keyword evidence="5" id="KW-0131">Cell cycle</keyword>
<dbReference type="GO" id="GO:0005524">
    <property type="term" value="F:ATP binding"/>
    <property type="evidence" value="ECO:0007669"/>
    <property type="project" value="UniProtKB-UniRule"/>
</dbReference>
<feature type="binding site" evidence="3">
    <location>
        <begin position="1007"/>
        <end position="1014"/>
    </location>
    <ligand>
        <name>ATP</name>
        <dbReference type="ChEBI" id="CHEBI:30616"/>
    </ligand>
</feature>
<reference evidence="6 8" key="2">
    <citation type="submission" date="2020-07" db="EMBL/GenBank/DDBJ databases">
        <title>Sequencing the genomes of 1000 actinobacteria strains.</title>
        <authorList>
            <person name="Klenk H.-P."/>
        </authorList>
    </citation>
    <scope>NUCLEOTIDE SEQUENCE [LARGE SCALE GENOMIC DNA]</scope>
    <source>
        <strain evidence="6 8">DSM 10309</strain>
    </source>
</reference>
<reference evidence="5 7" key="1">
    <citation type="submission" date="2019-07" db="EMBL/GenBank/DDBJ databases">
        <title>Whole genome shotgun sequence of Frigoribacterium faeni NBRC 103066.</title>
        <authorList>
            <person name="Hosoyama A."/>
            <person name="Uohara A."/>
            <person name="Ohji S."/>
            <person name="Ichikawa N."/>
        </authorList>
    </citation>
    <scope>NUCLEOTIDE SEQUENCE [LARGE SCALE GENOMIC DNA]</scope>
    <source>
        <strain evidence="5 7">NBRC 103066</strain>
    </source>
</reference>
<evidence type="ECO:0000259" key="4">
    <source>
        <dbReference type="PROSITE" id="PS50901"/>
    </source>
</evidence>
<name>A0A7W3PJM7_9MICO</name>
<proteinExistence type="predicted"/>
<dbReference type="CDD" id="cd01127">
    <property type="entry name" value="TrwB_TraG_TraD_VirD4"/>
    <property type="match status" value="1"/>
</dbReference>
<evidence type="ECO:0000256" key="1">
    <source>
        <dbReference type="ARBA" id="ARBA00022741"/>
    </source>
</evidence>
<dbReference type="PANTHER" id="PTHR22683:SF1">
    <property type="entry name" value="TYPE VII SECRETION SYSTEM PROTEIN ESSC"/>
    <property type="match status" value="1"/>
</dbReference>
<dbReference type="GO" id="GO:0051301">
    <property type="term" value="P:cell division"/>
    <property type="evidence" value="ECO:0007669"/>
    <property type="project" value="UniProtKB-KW"/>
</dbReference>
<sequence>MRVGATVRHEPSHRTADFVWEVEPTTTLGDVVDHAAARLGVRDDVRRHVAVDGRYVDPGSTVADAAFVDGSVISFGSPPSIPAPPDDLPTVRIIGGPGAGTIFVLDPGIAVIGSGGGATIVLDDPHVPPLAAALTFDGAGRFVIEPAVGPDHDLVTGSRTDGLTDVLVDRRRITTATPVDDDSVITIGGTLLAVTSRGGPLAATTVADDGGLLDYARPPRLLPDEPPSAFRYPPEPQPPARRPLPIVAAIAPLVMAVVMVSVFDSMGFLAFGLMSPVVLIGNYLYDRRNGRISHRRRLADHEETTAAVAADAAVAVREIEARRRASSPDPAALLDIAMRRRARLWERRRAHDDHLAVRIGTADVPSGVTVEDPAELEHRRVVARAALDVPVCVTLTEHGVVGLAGRTADTRSLATWLVAQLCVLQSPRDVEIVVLTDPDGVDSWSWLRWVPHARGGESADRTVRVGVDAATVARRLAELGRLVDARERAVRESPGHDVTTGPDIVVVVDGARRLRTLPGLVPLVRDGPAVGVYAICLDADARSLPEECLAVVTCGRSSHTVAVDRSTGVQSVRADLLPAGWHDAVARGLSPLVDVGEEDDAAGLPTRSRLLDVLDLDTPTAASIRARWNVTSPTTGVVIGHGLDGAFSFDLRVDGPHGLVAGTTGSGKSELLQSIVASLASSNTPDAMTFVLIDYKGGAAFRDLAALPHTVGVVTDLDPHLVERALDSLGAELRRREHLLADAGAKDIEDYLDPGHGSTTAPTLPRLVIVIDEFASLARELPDFVTGLVNIAQRGRSLGIHLILATQRPTGVVTGDIRANTNLRIALRVTDAAESTDVIDASDAAGISKANPGRAFARLGAGALLPFQAGRVGGRAPGAVAPVARRLWGAVVETGSLGHPPPGPPEEARVDRADETDLVQLVAAIAAAEVDRGGAPPHRPWLDALPDAVTLEEIRRQGLDTGGPRATADEPGALAPLLFGLEDHPDRQSRAAAVLDLDLDGHLFIAGSARSGRSQALRALAASIASGTSAADVHLYGLDCGSGALLPLVQLPHAGAVVQRTEIERTRRLLARLVRECHRRQEILASGGHAGVVEQRRGAAVAERLPHLVLLIDRWEGFVSALGELDGGHLVDQVTSLLREGASVGLHLVVTGDRQLITGRFSTLVDRKVILRLADRSDYALAGLDPRRVPDDVSDGRAFVADSGVELQIALIGPDASGRAQAADLARLGAAASEHDAGLASARRPFRLDRLDGPLGFDDAWARRRVTGTGGLFALVGVGGDELTAVGPDLADGSGTFMIGGPGRSGRSTLLLSIIRSLVAVDAEVVVMAPRASPLRRLDGAHGVLTVLTGARPTEADVAPWFDDGPGRRVLVIDDADLLRDAPVSTWLSRFVTSCSDRGQGLVVAGSSAELATGFGGWVADIRRNRCGAVLSPQSAVDGDVVGAALPKSSLSSARRLGIAHVNVGAGEVVQVRVPFG</sequence>
<feature type="domain" description="FtsK" evidence="4">
    <location>
        <begin position="644"/>
        <end position="836"/>
    </location>
</feature>
<organism evidence="6 8">
    <name type="scientific">Frigoribacterium faeni</name>
    <dbReference type="NCBI Taxonomy" id="145483"/>
    <lineage>
        <taxon>Bacteria</taxon>
        <taxon>Bacillati</taxon>
        <taxon>Actinomycetota</taxon>
        <taxon>Actinomycetes</taxon>
        <taxon>Micrococcales</taxon>
        <taxon>Microbacteriaceae</taxon>
        <taxon>Frigoribacterium</taxon>
    </lineage>
</organism>
<dbReference type="InterPro" id="IPR003593">
    <property type="entry name" value="AAA+_ATPase"/>
</dbReference>
<dbReference type="Gene3D" id="2.60.200.20">
    <property type="match status" value="1"/>
</dbReference>
<dbReference type="EMBL" id="BJUV01000006">
    <property type="protein sequence ID" value="GEK82618.1"/>
    <property type="molecule type" value="Genomic_DNA"/>
</dbReference>
<keyword evidence="7" id="KW-1185">Reference proteome</keyword>
<evidence type="ECO:0000313" key="7">
    <source>
        <dbReference type="Proteomes" id="UP000321154"/>
    </source>
</evidence>
<dbReference type="SUPFAM" id="SSF52540">
    <property type="entry name" value="P-loop containing nucleoside triphosphate hydrolases"/>
    <property type="match status" value="2"/>
</dbReference>
<dbReference type="CDD" id="cd00060">
    <property type="entry name" value="FHA"/>
    <property type="match status" value="1"/>
</dbReference>
<gene>
    <name evidence="6" type="ORF">FB463_002251</name>
    <name evidence="5" type="ORF">FFA01_09270</name>
</gene>
<dbReference type="OrthoDB" id="9807790at2"/>
<dbReference type="SUPFAM" id="SSF49879">
    <property type="entry name" value="SMAD/FHA domain"/>
    <property type="match status" value="1"/>
</dbReference>
<dbReference type="RefSeq" id="WP_146853444.1">
    <property type="nucleotide sequence ID" value="NZ_BAAAHR010000003.1"/>
</dbReference>
<dbReference type="Proteomes" id="UP000321154">
    <property type="component" value="Unassembled WGS sequence"/>
</dbReference>
<keyword evidence="1 3" id="KW-0547">Nucleotide-binding</keyword>
<dbReference type="PROSITE" id="PS50901">
    <property type="entry name" value="FTSK"/>
    <property type="match status" value="2"/>
</dbReference>
<dbReference type="InterPro" id="IPR008984">
    <property type="entry name" value="SMAD_FHA_dom_sf"/>
</dbReference>
<dbReference type="Proteomes" id="UP000522688">
    <property type="component" value="Unassembled WGS sequence"/>
</dbReference>
<keyword evidence="5" id="KW-0132">Cell division</keyword>
<feature type="domain" description="FtsK" evidence="4">
    <location>
        <begin position="990"/>
        <end position="1184"/>
    </location>
</feature>
<accession>A0A7W3PJM7</accession>
<protein>
    <submittedName>
        <fullName evidence="5">Cell division protein FtsK</fullName>
    </submittedName>
    <submittedName>
        <fullName evidence="6">S-DNA-T family DNA segregation ATPase FtsK/SpoIIIE</fullName>
    </submittedName>
</protein>
<dbReference type="PANTHER" id="PTHR22683">
    <property type="entry name" value="SPORULATION PROTEIN RELATED"/>
    <property type="match status" value="1"/>
</dbReference>
<dbReference type="InterPro" id="IPR050206">
    <property type="entry name" value="FtsK/SpoIIIE/SftA"/>
</dbReference>
<evidence type="ECO:0000313" key="5">
    <source>
        <dbReference type="EMBL" id="GEK82618.1"/>
    </source>
</evidence>
<keyword evidence="2 3" id="KW-0067">ATP-binding</keyword>
<evidence type="ECO:0000313" key="6">
    <source>
        <dbReference type="EMBL" id="MBA8814002.1"/>
    </source>
</evidence>
<dbReference type="Pfam" id="PF01580">
    <property type="entry name" value="FtsK_SpoIIIE"/>
    <property type="match status" value="2"/>
</dbReference>
<dbReference type="EMBL" id="JACGWW010000002">
    <property type="protein sequence ID" value="MBA8814002.1"/>
    <property type="molecule type" value="Genomic_DNA"/>
</dbReference>
<evidence type="ECO:0000313" key="8">
    <source>
        <dbReference type="Proteomes" id="UP000522688"/>
    </source>
</evidence>
<evidence type="ECO:0000256" key="3">
    <source>
        <dbReference type="PROSITE-ProRule" id="PRU00289"/>
    </source>
</evidence>
<dbReference type="Gene3D" id="3.40.50.300">
    <property type="entry name" value="P-loop containing nucleotide triphosphate hydrolases"/>
    <property type="match status" value="4"/>
</dbReference>
<dbReference type="InterPro" id="IPR027417">
    <property type="entry name" value="P-loop_NTPase"/>
</dbReference>
<dbReference type="InterPro" id="IPR002543">
    <property type="entry name" value="FtsK_dom"/>
</dbReference>